<dbReference type="PROSITE" id="PS00600">
    <property type="entry name" value="AA_TRANSFER_CLASS_3"/>
    <property type="match status" value="1"/>
</dbReference>
<evidence type="ECO:0000256" key="6">
    <source>
        <dbReference type="ARBA" id="ARBA00022898"/>
    </source>
</evidence>
<dbReference type="InterPro" id="IPR015422">
    <property type="entry name" value="PyrdxlP-dep_Trfase_small"/>
</dbReference>
<feature type="binding site" evidence="7">
    <location>
        <begin position="113"/>
        <end position="114"/>
    </location>
    <ligand>
        <name>pyridoxal 5'-phosphate</name>
        <dbReference type="ChEBI" id="CHEBI:597326"/>
    </ligand>
</feature>
<dbReference type="InterPro" id="IPR015421">
    <property type="entry name" value="PyrdxlP-dep_Trfase_major"/>
</dbReference>
<evidence type="ECO:0000313" key="9">
    <source>
        <dbReference type="Proteomes" id="UP001500822"/>
    </source>
</evidence>
<organism evidence="8 9">
    <name type="scientific">Gordonia alkaliphila</name>
    <dbReference type="NCBI Taxonomy" id="1053547"/>
    <lineage>
        <taxon>Bacteria</taxon>
        <taxon>Bacillati</taxon>
        <taxon>Actinomycetota</taxon>
        <taxon>Actinomycetes</taxon>
        <taxon>Mycobacteriales</taxon>
        <taxon>Gordoniaceae</taxon>
        <taxon>Gordonia</taxon>
    </lineage>
</organism>
<feature type="binding site" evidence="7">
    <location>
        <position position="389"/>
    </location>
    <ligand>
        <name>substrate</name>
    </ligand>
</feature>
<keyword evidence="4 7" id="KW-0949">S-adenosyl-L-methionine</keyword>
<feature type="binding site" evidence="7">
    <location>
        <position position="53"/>
    </location>
    <ligand>
        <name>substrate</name>
    </ligand>
</feature>
<feature type="site" description="Participates in the substrate recognition with KAPA and in a stacking interaction with the adenine ring of SAM" evidence="7">
    <location>
        <position position="18"/>
    </location>
</feature>
<dbReference type="Proteomes" id="UP001500822">
    <property type="component" value="Unassembled WGS sequence"/>
</dbReference>
<evidence type="ECO:0000256" key="5">
    <source>
        <dbReference type="ARBA" id="ARBA00022756"/>
    </source>
</evidence>
<evidence type="ECO:0000313" key="8">
    <source>
        <dbReference type="EMBL" id="GAA4747257.1"/>
    </source>
</evidence>
<protein>
    <recommendedName>
        <fullName evidence="7">Adenosylmethionine-8-amino-7-oxononanoate aminotransferase</fullName>
        <ecNumber evidence="7">2.6.1.62</ecNumber>
    </recommendedName>
    <alternativeName>
        <fullName evidence="7">7,8-diamino-pelargonic acid aminotransferase</fullName>
        <shortName evidence="7">DAPA AT</shortName>
        <shortName evidence="7">DAPA aminotransferase</shortName>
    </alternativeName>
    <alternativeName>
        <fullName evidence="7">7,8-diaminononanoate synthase</fullName>
        <shortName evidence="7">DANS</shortName>
    </alternativeName>
    <alternativeName>
        <fullName evidence="7">Diaminopelargonic acid synthase</fullName>
    </alternativeName>
</protein>
<dbReference type="InterPro" id="IPR015424">
    <property type="entry name" value="PyrdxlP-dep_Trfase"/>
</dbReference>
<dbReference type="EC" id="2.6.1.62" evidence="7"/>
<dbReference type="InterPro" id="IPR005814">
    <property type="entry name" value="Aminotrans_3"/>
</dbReference>
<name>A0ABP8Z5S4_9ACTN</name>
<accession>A0ABP8Z5S4</accession>
<dbReference type="InterPro" id="IPR049704">
    <property type="entry name" value="Aminotrans_3_PPA_site"/>
</dbReference>
<keyword evidence="5 7" id="KW-0093">Biotin biosynthesis</keyword>
<dbReference type="PANTHER" id="PTHR42684">
    <property type="entry name" value="ADENOSYLMETHIONINE-8-AMINO-7-OXONONANOATE AMINOTRANSFERASE"/>
    <property type="match status" value="1"/>
</dbReference>
<keyword evidence="3 7" id="KW-0808">Transferase</keyword>
<comment type="similarity">
    <text evidence="7">Belongs to the class-III pyridoxal-phosphate-dependent aminotransferase family. BioA subfamily.</text>
</comment>
<dbReference type="NCBIfam" id="TIGR00508">
    <property type="entry name" value="bioA"/>
    <property type="match status" value="1"/>
</dbReference>
<dbReference type="HAMAP" id="MF_00834">
    <property type="entry name" value="BioA"/>
    <property type="match status" value="1"/>
</dbReference>
<dbReference type="SUPFAM" id="SSF53383">
    <property type="entry name" value="PLP-dependent transferases"/>
    <property type="match status" value="1"/>
</dbReference>
<keyword evidence="7" id="KW-0963">Cytoplasm</keyword>
<dbReference type="PANTHER" id="PTHR42684:SF17">
    <property type="entry name" value="ADENOSYLMETHIONINE-8-AMINO-7-OXONONANOATE AMINOTRANSFERASE"/>
    <property type="match status" value="1"/>
</dbReference>
<dbReference type="Pfam" id="PF00202">
    <property type="entry name" value="Aminotran_3"/>
    <property type="match status" value="1"/>
</dbReference>
<evidence type="ECO:0000256" key="1">
    <source>
        <dbReference type="ARBA" id="ARBA00001933"/>
    </source>
</evidence>
<dbReference type="Gene3D" id="3.40.640.10">
    <property type="entry name" value="Type I PLP-dependent aspartate aminotransferase-like (Major domain)"/>
    <property type="match status" value="1"/>
</dbReference>
<keyword evidence="2 7" id="KW-0032">Aminotransferase</keyword>
<reference evidence="9" key="1">
    <citation type="journal article" date="2019" name="Int. J. Syst. Evol. Microbiol.">
        <title>The Global Catalogue of Microorganisms (GCM) 10K type strain sequencing project: providing services to taxonomists for standard genome sequencing and annotation.</title>
        <authorList>
            <consortium name="The Broad Institute Genomics Platform"/>
            <consortium name="The Broad Institute Genome Sequencing Center for Infectious Disease"/>
            <person name="Wu L."/>
            <person name="Ma J."/>
        </authorList>
    </citation>
    <scope>NUCLEOTIDE SEQUENCE [LARGE SCALE GENOMIC DNA]</scope>
    <source>
        <strain evidence="9">JCM 18077</strain>
    </source>
</reference>
<dbReference type="NCBIfam" id="NF004624">
    <property type="entry name" value="PRK05964.1"/>
    <property type="match status" value="1"/>
</dbReference>
<comment type="subunit">
    <text evidence="7">Homodimer.</text>
</comment>
<evidence type="ECO:0000256" key="3">
    <source>
        <dbReference type="ARBA" id="ARBA00022679"/>
    </source>
</evidence>
<dbReference type="Gene3D" id="3.90.1150.10">
    <property type="entry name" value="Aspartate Aminotransferase, domain 1"/>
    <property type="match status" value="1"/>
</dbReference>
<gene>
    <name evidence="7" type="primary">bioA</name>
    <name evidence="8" type="ORF">GCM10023217_16450</name>
</gene>
<dbReference type="CDD" id="cd00610">
    <property type="entry name" value="OAT_like"/>
    <property type="match status" value="1"/>
</dbReference>
<feature type="binding site" evidence="7">
    <location>
        <begin position="306"/>
        <end position="307"/>
    </location>
    <ligand>
        <name>pyridoxal 5'-phosphate</name>
        <dbReference type="ChEBI" id="CHEBI:597326"/>
    </ligand>
</feature>
<keyword evidence="6 7" id="KW-0663">Pyridoxal phosphate</keyword>
<feature type="binding site" evidence="7">
    <location>
        <position position="243"/>
    </location>
    <ligand>
        <name>pyridoxal 5'-phosphate</name>
        <dbReference type="ChEBI" id="CHEBI:597326"/>
    </ligand>
</feature>
<feature type="binding site" evidence="7">
    <location>
        <position position="146"/>
    </location>
    <ligand>
        <name>substrate</name>
    </ligand>
</feature>
<comment type="caution">
    <text evidence="8">The sequence shown here is derived from an EMBL/GenBank/DDBJ whole genome shotgun (WGS) entry which is preliminary data.</text>
</comment>
<evidence type="ECO:0000256" key="7">
    <source>
        <dbReference type="HAMAP-Rule" id="MF_00834"/>
    </source>
</evidence>
<keyword evidence="9" id="KW-1185">Reference proteome</keyword>
<comment type="pathway">
    <text evidence="7">Cofactor biosynthesis; biotin biosynthesis; 7,8-diaminononanoate from 8-amino-7-oxononanoate (SAM route): step 1/1.</text>
</comment>
<dbReference type="EMBL" id="BAABIE010000006">
    <property type="protein sequence ID" value="GAA4747257.1"/>
    <property type="molecule type" value="Genomic_DNA"/>
</dbReference>
<feature type="modified residue" description="N6-(pyridoxal phosphate)lysine" evidence="7">
    <location>
        <position position="272"/>
    </location>
</feature>
<feature type="binding site" evidence="7">
    <location>
        <position position="272"/>
    </location>
    <ligand>
        <name>substrate</name>
    </ligand>
</feature>
<dbReference type="InterPro" id="IPR005815">
    <property type="entry name" value="BioA"/>
</dbReference>
<proteinExistence type="inferred from homology"/>
<evidence type="ECO:0000256" key="2">
    <source>
        <dbReference type="ARBA" id="ARBA00022576"/>
    </source>
</evidence>
<feature type="binding site" evidence="7">
    <location>
        <position position="305"/>
    </location>
    <ligand>
        <name>substrate</name>
    </ligand>
</feature>
<comment type="subcellular location">
    <subcellularLocation>
        <location evidence="7">Cytoplasm</location>
    </subcellularLocation>
</comment>
<sequence length="434" mass="45335">MQTHEIVAADAAHVWHPYGGFPATTVPRVVSSCAGVRLRLSDGVELIDGMSSWWAAVHGYAHPVLDAAVQRQLGSMSHVMFGGLTHEPAAALATALVELTPAPLTKVFFADSGSVSVEVAIKMAIQYQRSRGLPGKKRLLTWRGGYHGDTFAPMSVCDPDGGMHAMWRGVLAEQLFVDAPPSEYDAGYAAMLDRVLARHADELAAVIVEPVVQGAGGMRFHSPRLIAELRRACDAHDVLLICDEIATGFGRTGELFAVDHAGISPDILCVGKALTGGYLTLAATLTTAEIAETISAGEAGGLAHGPTFMANPLACAVACASLCLLADGAWRSQVAMIGERLAAGLAHIAGAPGIAQVRTLGAIGVIELDDDVDMVAATDAAVARGVWLRPFRNLIYAMPPYLCTADEIDAIVDGMIAAARASIAARTDVLAVSA</sequence>
<comment type="cofactor">
    <cofactor evidence="1 7">
        <name>pyridoxal 5'-phosphate</name>
        <dbReference type="ChEBI" id="CHEBI:597326"/>
    </cofactor>
</comment>
<comment type="catalytic activity">
    <reaction evidence="7">
        <text>(8S)-8-amino-7-oxononanoate + S-adenosyl-L-methionine = S-adenosyl-4-methylsulfanyl-2-oxobutanoate + (7R,8S)-7,8-diammoniononanoate</text>
        <dbReference type="Rhea" id="RHEA:16861"/>
        <dbReference type="ChEBI" id="CHEBI:16490"/>
        <dbReference type="ChEBI" id="CHEBI:59789"/>
        <dbReference type="ChEBI" id="CHEBI:149468"/>
        <dbReference type="ChEBI" id="CHEBI:149469"/>
        <dbReference type="EC" id="2.6.1.62"/>
    </reaction>
</comment>
<evidence type="ECO:0000256" key="4">
    <source>
        <dbReference type="ARBA" id="ARBA00022691"/>
    </source>
</evidence>
<comment type="function">
    <text evidence="7">Catalyzes the transfer of the alpha-amino group from S-adenosyl-L-methionine (SAM) to 7-keto-8-aminopelargonic acid (KAPA) to form 7,8-diaminopelargonic acid (DAPA). It is the only aminotransferase known to utilize SAM as an amino donor.</text>
</comment>
<dbReference type="RefSeq" id="WP_345313134.1">
    <property type="nucleotide sequence ID" value="NZ_BAABIE010000006.1"/>
</dbReference>